<dbReference type="PANTHER" id="PTHR28229:SF1">
    <property type="entry name" value="TRANSLOCATION PROTEIN SEC66"/>
    <property type="match status" value="1"/>
</dbReference>
<name>A0A7S4BV14_CHRCT</name>
<dbReference type="Pfam" id="PF09802">
    <property type="entry name" value="Sec66"/>
    <property type="match status" value="1"/>
</dbReference>
<dbReference type="EMBL" id="HBIZ01047727">
    <property type="protein sequence ID" value="CAE0777914.1"/>
    <property type="molecule type" value="Transcribed_RNA"/>
</dbReference>
<organism evidence="1">
    <name type="scientific">Chrysotila carterae</name>
    <name type="common">Marine alga</name>
    <name type="synonym">Syracosphaera carterae</name>
    <dbReference type="NCBI Taxonomy" id="13221"/>
    <lineage>
        <taxon>Eukaryota</taxon>
        <taxon>Haptista</taxon>
        <taxon>Haptophyta</taxon>
        <taxon>Prymnesiophyceae</taxon>
        <taxon>Isochrysidales</taxon>
        <taxon>Isochrysidaceae</taxon>
        <taxon>Chrysotila</taxon>
    </lineage>
</organism>
<sequence length="299" mass="33948">MLFLAAVLALTTALLCYAGYIFLIVDRRQAKQVLENPEIFGALDDKDYDFELPAEIDDYEKLREAAPTDKRALPVALLKRAMADIPRIEQLEKDHPRMARLFNRGLLPFGLWEQLLEAEAMMDAEVHEVQAEAEKLHKGWGQGVFSQAYQMLRQQREEEMRTSQLKREAATLKLTFTKLSGGVVEMTADGRNVTQQTMMVLRKEYQGEEIAFKCDVRAELVSGCGDTERTHSCTHELTLDKDQEKQWKQLGQDPLGLRLQVKFVRRSNGRFSVADIRATVPMDGGLNGVAKDADDDKNK</sequence>
<reference evidence="1" key="1">
    <citation type="submission" date="2021-01" db="EMBL/GenBank/DDBJ databases">
        <authorList>
            <person name="Corre E."/>
            <person name="Pelletier E."/>
            <person name="Niang G."/>
            <person name="Scheremetjew M."/>
            <person name="Finn R."/>
            <person name="Kale V."/>
            <person name="Holt S."/>
            <person name="Cochrane G."/>
            <person name="Meng A."/>
            <person name="Brown T."/>
            <person name="Cohen L."/>
        </authorList>
    </citation>
    <scope>NUCLEOTIDE SEQUENCE</scope>
    <source>
        <strain evidence="1">CCMP645</strain>
    </source>
</reference>
<protein>
    <submittedName>
        <fullName evidence="1">Uncharacterized protein</fullName>
    </submittedName>
</protein>
<dbReference type="GO" id="GO:0031207">
    <property type="term" value="C:Sec62/Sec63 complex"/>
    <property type="evidence" value="ECO:0007669"/>
    <property type="project" value="InterPro"/>
</dbReference>
<dbReference type="AlphaFoldDB" id="A0A7S4BV14"/>
<dbReference type="InterPro" id="IPR018624">
    <property type="entry name" value="Sec66"/>
</dbReference>
<proteinExistence type="predicted"/>
<accession>A0A7S4BV14</accession>
<dbReference type="PANTHER" id="PTHR28229">
    <property type="entry name" value="TRANSLOCATION PROTEIN SEC66"/>
    <property type="match status" value="1"/>
</dbReference>
<gene>
    <name evidence="1" type="ORF">PCAR00345_LOCUS30553</name>
</gene>
<dbReference type="GO" id="GO:0031204">
    <property type="term" value="P:post-translational protein targeting to membrane, translocation"/>
    <property type="evidence" value="ECO:0007669"/>
    <property type="project" value="InterPro"/>
</dbReference>
<evidence type="ECO:0000313" key="1">
    <source>
        <dbReference type="EMBL" id="CAE0777914.1"/>
    </source>
</evidence>